<dbReference type="PROSITE" id="PS51186">
    <property type="entry name" value="GNAT"/>
    <property type="match status" value="1"/>
</dbReference>
<dbReference type="Pfam" id="PF00583">
    <property type="entry name" value="Acetyltransf_1"/>
    <property type="match status" value="1"/>
</dbReference>
<keyword evidence="5" id="KW-1185">Reference proteome</keyword>
<dbReference type="CDD" id="cd04301">
    <property type="entry name" value="NAT_SF"/>
    <property type="match status" value="1"/>
</dbReference>
<keyword evidence="2" id="KW-0012">Acyltransferase</keyword>
<gene>
    <name evidence="4" type="ORF">SAMN05444858_110122</name>
</gene>
<keyword evidence="1" id="KW-0808">Transferase</keyword>
<dbReference type="GO" id="GO:0005840">
    <property type="term" value="C:ribosome"/>
    <property type="evidence" value="ECO:0007669"/>
    <property type="project" value="UniProtKB-KW"/>
</dbReference>
<name>A0A1N7B5R4_9ACTN</name>
<dbReference type="Gene3D" id="3.40.630.30">
    <property type="match status" value="1"/>
</dbReference>
<dbReference type="PANTHER" id="PTHR43877">
    <property type="entry name" value="AMINOALKYLPHOSPHONATE N-ACETYLTRANSFERASE-RELATED-RELATED"/>
    <property type="match status" value="1"/>
</dbReference>
<dbReference type="AlphaFoldDB" id="A0A1N7B5R4"/>
<organism evidence="4 5">
    <name type="scientific">Micromonospora avicenniae</name>
    <dbReference type="NCBI Taxonomy" id="1198245"/>
    <lineage>
        <taxon>Bacteria</taxon>
        <taxon>Bacillati</taxon>
        <taxon>Actinomycetota</taxon>
        <taxon>Actinomycetes</taxon>
        <taxon>Micromonosporales</taxon>
        <taxon>Micromonosporaceae</taxon>
        <taxon>Micromonospora</taxon>
    </lineage>
</organism>
<dbReference type="OrthoDB" id="9799092at2"/>
<keyword evidence="4" id="KW-0689">Ribosomal protein</keyword>
<protein>
    <submittedName>
        <fullName evidence="4">Ribosomal protein S18 acetylase RimI</fullName>
    </submittedName>
</protein>
<proteinExistence type="predicted"/>
<dbReference type="InterPro" id="IPR000182">
    <property type="entry name" value="GNAT_dom"/>
</dbReference>
<feature type="domain" description="N-acetyltransferase" evidence="3">
    <location>
        <begin position="2"/>
        <end position="163"/>
    </location>
</feature>
<reference evidence="4 5" key="1">
    <citation type="submission" date="2017-01" db="EMBL/GenBank/DDBJ databases">
        <authorList>
            <person name="Mah S.A."/>
            <person name="Swanson W.J."/>
            <person name="Moy G.W."/>
            <person name="Vacquier V.D."/>
        </authorList>
    </citation>
    <scope>NUCLEOTIDE SEQUENCE [LARGE SCALE GENOMIC DNA]</scope>
    <source>
        <strain evidence="4 5">DSM 45758</strain>
    </source>
</reference>
<dbReference type="InterPro" id="IPR050832">
    <property type="entry name" value="Bact_Acetyltransf"/>
</dbReference>
<dbReference type="InterPro" id="IPR016181">
    <property type="entry name" value="Acyl_CoA_acyltransferase"/>
</dbReference>
<evidence type="ECO:0000313" key="4">
    <source>
        <dbReference type="EMBL" id="SIR46642.1"/>
    </source>
</evidence>
<sequence length="165" mass="18221">MIEIRLLTPDDWKLWREVRLAALAEAPYAFGSRLSDWQDDGDREDRWRSRLEIPGSHNLVAQLDGRPVGQASGVPTPTTGVAELISMWVHPQARGHGVADALVDAVARWARQAGADRLRLAVMAGNERAAGLYRRHGFVPTGELGDLMPDGVRREQVMARDLHGA</sequence>
<dbReference type="STRING" id="1198245.SAMN05444858_110122"/>
<evidence type="ECO:0000256" key="1">
    <source>
        <dbReference type="ARBA" id="ARBA00022679"/>
    </source>
</evidence>
<evidence type="ECO:0000313" key="5">
    <source>
        <dbReference type="Proteomes" id="UP000186004"/>
    </source>
</evidence>
<evidence type="ECO:0000259" key="3">
    <source>
        <dbReference type="PROSITE" id="PS51186"/>
    </source>
</evidence>
<dbReference type="GO" id="GO:0016747">
    <property type="term" value="F:acyltransferase activity, transferring groups other than amino-acyl groups"/>
    <property type="evidence" value="ECO:0007669"/>
    <property type="project" value="InterPro"/>
</dbReference>
<evidence type="ECO:0000256" key="2">
    <source>
        <dbReference type="ARBA" id="ARBA00023315"/>
    </source>
</evidence>
<dbReference type="RefSeq" id="WP_076471392.1">
    <property type="nucleotide sequence ID" value="NZ_FTNF01000010.1"/>
</dbReference>
<dbReference type="EMBL" id="FTNF01000010">
    <property type="protein sequence ID" value="SIR46642.1"/>
    <property type="molecule type" value="Genomic_DNA"/>
</dbReference>
<keyword evidence="4" id="KW-0687">Ribonucleoprotein</keyword>
<dbReference type="Proteomes" id="UP000186004">
    <property type="component" value="Unassembled WGS sequence"/>
</dbReference>
<dbReference type="SUPFAM" id="SSF55729">
    <property type="entry name" value="Acyl-CoA N-acyltransferases (Nat)"/>
    <property type="match status" value="1"/>
</dbReference>
<accession>A0A1N7B5R4</accession>